<feature type="chain" id="PRO_5045475812" description="CG10035 protein" evidence="3">
    <location>
        <begin position="24"/>
        <end position="288"/>
    </location>
</feature>
<organism evidence="4 5">
    <name type="scientific">Drosophila rhopaloa</name>
    <name type="common">Fruit fly</name>
    <dbReference type="NCBI Taxonomy" id="1041015"/>
    <lineage>
        <taxon>Eukaryota</taxon>
        <taxon>Metazoa</taxon>
        <taxon>Ecdysozoa</taxon>
        <taxon>Arthropoda</taxon>
        <taxon>Hexapoda</taxon>
        <taxon>Insecta</taxon>
        <taxon>Pterygota</taxon>
        <taxon>Neoptera</taxon>
        <taxon>Endopterygota</taxon>
        <taxon>Diptera</taxon>
        <taxon>Brachycera</taxon>
        <taxon>Muscomorpha</taxon>
        <taxon>Ephydroidea</taxon>
        <taxon>Drosophilidae</taxon>
        <taxon>Drosophila</taxon>
        <taxon>Sophophora</taxon>
    </lineage>
</organism>
<feature type="compositionally biased region" description="Polar residues" evidence="1">
    <location>
        <begin position="62"/>
        <end position="77"/>
    </location>
</feature>
<proteinExistence type="predicted"/>
<reference evidence="5" key="1">
    <citation type="journal article" date="2021" name="Elife">
        <title>Highly contiguous assemblies of 101 drosophilid genomes.</title>
        <authorList>
            <person name="Kim B.Y."/>
            <person name="Wang J.R."/>
            <person name="Miller D.E."/>
            <person name="Barmina O."/>
            <person name="Delaney E."/>
            <person name="Thompson A."/>
            <person name="Comeault A.A."/>
            <person name="Peede D."/>
            <person name="D'Agostino E.R."/>
            <person name="Pelaez J."/>
            <person name="Aguilar J.M."/>
            <person name="Haji D."/>
            <person name="Matsunaga T."/>
            <person name="Armstrong E.E."/>
            <person name="Zych M."/>
            <person name="Ogawa Y."/>
            <person name="Stamenkovic-Radak M."/>
            <person name="Jelic M."/>
            <person name="Veselinovic M.S."/>
            <person name="Tanaskovic M."/>
            <person name="Eric P."/>
            <person name="Gao J.J."/>
            <person name="Katoh T.K."/>
            <person name="Toda M.J."/>
            <person name="Watabe H."/>
            <person name="Watada M."/>
            <person name="Davis J.S."/>
            <person name="Moyle L.C."/>
            <person name="Manoli G."/>
            <person name="Bertolini E."/>
            <person name="Kostal V."/>
            <person name="Hawley R.S."/>
            <person name="Takahashi A."/>
            <person name="Jones C.D."/>
            <person name="Price D.K."/>
            <person name="Whiteman N."/>
            <person name="Kopp A."/>
            <person name="Matute D.R."/>
            <person name="Petrov D.A."/>
        </authorList>
    </citation>
    <scope>NUCLEOTIDE SEQUENCE [LARGE SCALE GENOMIC DNA]</scope>
</reference>
<accession>A0ABM5J270</accession>
<name>A0ABM5J270_DRORH</name>
<evidence type="ECO:0000313" key="4">
    <source>
        <dbReference type="EnsemblMetazoa" id="XP_044312920.1"/>
    </source>
</evidence>
<keyword evidence="2" id="KW-1133">Transmembrane helix</keyword>
<evidence type="ECO:0000256" key="3">
    <source>
        <dbReference type="SAM" id="SignalP"/>
    </source>
</evidence>
<evidence type="ECO:0000256" key="1">
    <source>
        <dbReference type="SAM" id="MobiDB-lite"/>
    </source>
</evidence>
<feature type="signal peptide" evidence="3">
    <location>
        <begin position="1"/>
        <end position="23"/>
    </location>
</feature>
<evidence type="ECO:0008006" key="6">
    <source>
        <dbReference type="Google" id="ProtNLM"/>
    </source>
</evidence>
<keyword evidence="2" id="KW-0812">Transmembrane</keyword>
<protein>
    <recommendedName>
        <fullName evidence="6">CG10035 protein</fullName>
    </recommendedName>
</protein>
<feature type="region of interest" description="Disordered" evidence="1">
    <location>
        <begin position="46"/>
        <end position="84"/>
    </location>
</feature>
<dbReference type="EnsemblMetazoa" id="XM_044456985.1">
    <property type="protein sequence ID" value="XP_044312920.1"/>
    <property type="gene ID" value="LOC108036994"/>
</dbReference>
<evidence type="ECO:0000313" key="5">
    <source>
        <dbReference type="Proteomes" id="UP001652680"/>
    </source>
</evidence>
<keyword evidence="2" id="KW-0472">Membrane</keyword>
<evidence type="ECO:0000256" key="2">
    <source>
        <dbReference type="SAM" id="Phobius"/>
    </source>
</evidence>
<dbReference type="GeneID" id="108036994"/>
<dbReference type="RefSeq" id="XP_044312920.1">
    <property type="nucleotide sequence ID" value="XM_044456985.1"/>
</dbReference>
<sequence length="288" mass="30109">MFLKKCRSYLLLLLVLMIRGSLCVPALDVAPPAATPNTIEESDKLLEGSGETGTAPQDGAPTISNETIPPATENSETAVPDNVASGSSIDATTVYGGGILTPEAFQHYLSQYAAYAPLAGSYPAPVAGAPPGIYPFPGPIVMQSGYEGFLMPANVAGQSDGTTVVATQPNSSPSSNPLLAFASNLLPSILMSTLFRIAAVVLSAVGVILFGGAITSALCRITPICEIPARAVNILRTGGAQDVGRMLAEEMTPERVRRATEFVRNAIRKYRQLQKLVEASEAVTELSN</sequence>
<dbReference type="Proteomes" id="UP001652680">
    <property type="component" value="Unassembled WGS sequence"/>
</dbReference>
<feature type="transmembrane region" description="Helical" evidence="2">
    <location>
        <begin position="194"/>
        <end position="214"/>
    </location>
</feature>
<keyword evidence="3" id="KW-0732">Signal</keyword>
<keyword evidence="5" id="KW-1185">Reference proteome</keyword>
<reference evidence="4" key="2">
    <citation type="submission" date="2025-05" db="UniProtKB">
        <authorList>
            <consortium name="EnsemblMetazoa"/>
        </authorList>
    </citation>
    <scope>IDENTIFICATION</scope>
</reference>